<evidence type="ECO:0000313" key="2">
    <source>
        <dbReference type="EMBL" id="GFB21846.1"/>
    </source>
</evidence>
<feature type="region of interest" description="Disordered" evidence="1">
    <location>
        <begin position="351"/>
        <end position="428"/>
    </location>
</feature>
<sequence>LPIELTNAEIRNSDAYKEYYVVATRATPPKTKASARKTKSSSDTIITPPPPTAAADTRLFTSAKGKQPATTSKAKNEGTGTIPGVLDVPTKESDEEISWKSSDEGDDDDDEEGNDDDDDAQDDDDDQEDENKDDDDQEERDDEDDQEEGKDDEKASDEEGNGEENLGLNVGREEGQDEEDDADELYRDVNINLEGRGVQMGDAHTTQEFEDSYVTLTLSDRLRDEAQAENEEFLKTINENMQKIIKEQVKEQVKVQVSKMLPKIEQTVNEQLEAEVLTRSSNSLKTSYVVAADLSKMELKKILIEKMEGKKSIHRSNEQRNLYKAFVEAYESYKIILNTYGDTVTLKRHRDDDANKDEEPSVGSDRGSKRRREGKEPYESATLEEPMQTTLEMEEPSHPEFKTGADDQPMAEPSQHPEWFSQQKKPPTPYRDWNKTFAATHRSIQPWISELEKQIDSRSSINKLMDTLVGFLAFLMNRLK</sequence>
<evidence type="ECO:0000256" key="1">
    <source>
        <dbReference type="SAM" id="MobiDB-lite"/>
    </source>
</evidence>
<dbReference type="EMBL" id="BKCJ010578076">
    <property type="protein sequence ID" value="GFB21846.1"/>
    <property type="molecule type" value="Genomic_DNA"/>
</dbReference>
<organism evidence="2">
    <name type="scientific">Tanacetum cinerariifolium</name>
    <name type="common">Dalmatian daisy</name>
    <name type="synonym">Chrysanthemum cinerariifolium</name>
    <dbReference type="NCBI Taxonomy" id="118510"/>
    <lineage>
        <taxon>Eukaryota</taxon>
        <taxon>Viridiplantae</taxon>
        <taxon>Streptophyta</taxon>
        <taxon>Embryophyta</taxon>
        <taxon>Tracheophyta</taxon>
        <taxon>Spermatophyta</taxon>
        <taxon>Magnoliopsida</taxon>
        <taxon>eudicotyledons</taxon>
        <taxon>Gunneridae</taxon>
        <taxon>Pentapetalae</taxon>
        <taxon>asterids</taxon>
        <taxon>campanulids</taxon>
        <taxon>Asterales</taxon>
        <taxon>Asteraceae</taxon>
        <taxon>Asteroideae</taxon>
        <taxon>Anthemideae</taxon>
        <taxon>Anthemidinae</taxon>
        <taxon>Tanacetum</taxon>
    </lineage>
</organism>
<protein>
    <submittedName>
        <fullName evidence="2">Uncharacterized protein</fullName>
    </submittedName>
</protein>
<name>A0A699L6N2_TANCI</name>
<feature type="compositionally biased region" description="Acidic residues" evidence="1">
    <location>
        <begin position="104"/>
        <end position="162"/>
    </location>
</feature>
<reference evidence="2" key="1">
    <citation type="journal article" date="2019" name="Sci. Rep.">
        <title>Draft genome of Tanacetum cinerariifolium, the natural source of mosquito coil.</title>
        <authorList>
            <person name="Yamashiro T."/>
            <person name="Shiraishi A."/>
            <person name="Satake H."/>
            <person name="Nakayama K."/>
        </authorList>
    </citation>
    <scope>NUCLEOTIDE SEQUENCE</scope>
</reference>
<gene>
    <name evidence="2" type="ORF">Tci_693817</name>
</gene>
<dbReference type="AlphaFoldDB" id="A0A699L6N2"/>
<proteinExistence type="predicted"/>
<feature type="compositionally biased region" description="Basic and acidic residues" evidence="1">
    <location>
        <begin position="89"/>
        <end position="103"/>
    </location>
</feature>
<feature type="region of interest" description="Disordered" evidence="1">
    <location>
        <begin position="25"/>
        <end position="182"/>
    </location>
</feature>
<feature type="non-terminal residue" evidence="2">
    <location>
        <position position="480"/>
    </location>
</feature>
<accession>A0A699L6N2</accession>
<feature type="non-terminal residue" evidence="2">
    <location>
        <position position="1"/>
    </location>
</feature>
<comment type="caution">
    <text evidence="2">The sequence shown here is derived from an EMBL/GenBank/DDBJ whole genome shotgun (WGS) entry which is preliminary data.</text>
</comment>
<feature type="compositionally biased region" description="Basic and acidic residues" evidence="1">
    <location>
        <begin position="395"/>
        <end position="405"/>
    </location>
</feature>